<accession>A0A9X9PZE3</accession>
<dbReference type="EMBL" id="CYRY02011497">
    <property type="protein sequence ID" value="VCW79179.1"/>
    <property type="molecule type" value="Genomic_DNA"/>
</dbReference>
<protein>
    <submittedName>
        <fullName evidence="2">Uncharacterized protein</fullName>
    </submittedName>
</protein>
<dbReference type="Proteomes" id="UP000269945">
    <property type="component" value="Unassembled WGS sequence"/>
</dbReference>
<feature type="non-terminal residue" evidence="2">
    <location>
        <position position="1"/>
    </location>
</feature>
<evidence type="ECO:0000313" key="3">
    <source>
        <dbReference type="Proteomes" id="UP000269945"/>
    </source>
</evidence>
<feature type="region of interest" description="Disordered" evidence="1">
    <location>
        <begin position="1"/>
        <end position="27"/>
    </location>
</feature>
<dbReference type="AlphaFoldDB" id="A0A9X9PZE3"/>
<evidence type="ECO:0000313" key="2">
    <source>
        <dbReference type="EMBL" id="VCW79179.1"/>
    </source>
</evidence>
<reference evidence="2 3" key="1">
    <citation type="submission" date="2018-10" db="EMBL/GenBank/DDBJ databases">
        <authorList>
            <person name="Ekblom R."/>
            <person name="Jareborg N."/>
        </authorList>
    </citation>
    <scope>NUCLEOTIDE SEQUENCE [LARGE SCALE GENOMIC DNA]</scope>
    <source>
        <tissue evidence="2">Muscle</tissue>
    </source>
</reference>
<comment type="caution">
    <text evidence="2">The sequence shown here is derived from an EMBL/GenBank/DDBJ whole genome shotgun (WGS) entry which is preliminary data.</text>
</comment>
<name>A0A9X9PZE3_GULGU</name>
<keyword evidence="3" id="KW-1185">Reference proteome</keyword>
<proteinExistence type="predicted"/>
<sequence length="82" mass="8946">SVPPHRTPSSASAPAVGWWPQRSPGEAAVGAEGSGWAWAAGTRGALPISWAGKNLSFSFTKSFFFWLRIAYFSPFRLKFFVP</sequence>
<gene>
    <name evidence="2" type="ORF">BN2614_LOCUS1</name>
</gene>
<evidence type="ECO:0000256" key="1">
    <source>
        <dbReference type="SAM" id="MobiDB-lite"/>
    </source>
</evidence>
<organism evidence="2 3">
    <name type="scientific">Gulo gulo</name>
    <name type="common">Wolverine</name>
    <name type="synonym">Gluton</name>
    <dbReference type="NCBI Taxonomy" id="48420"/>
    <lineage>
        <taxon>Eukaryota</taxon>
        <taxon>Metazoa</taxon>
        <taxon>Chordata</taxon>
        <taxon>Craniata</taxon>
        <taxon>Vertebrata</taxon>
        <taxon>Euteleostomi</taxon>
        <taxon>Mammalia</taxon>
        <taxon>Eutheria</taxon>
        <taxon>Laurasiatheria</taxon>
        <taxon>Carnivora</taxon>
        <taxon>Caniformia</taxon>
        <taxon>Musteloidea</taxon>
        <taxon>Mustelidae</taxon>
        <taxon>Guloninae</taxon>
        <taxon>Gulo</taxon>
    </lineage>
</organism>